<dbReference type="Proteomes" id="UP000500767">
    <property type="component" value="Chromosome"/>
</dbReference>
<dbReference type="Gene3D" id="3.60.15.10">
    <property type="entry name" value="Ribonuclease Z/Hydroxyacylglutathione hydrolase-like"/>
    <property type="match status" value="1"/>
</dbReference>
<accession>A0A6M8HUF8</accession>
<dbReference type="KEGG" id="lck:HN018_19655"/>
<dbReference type="CDD" id="cd07720">
    <property type="entry name" value="OPHC2-like_MBL-fold"/>
    <property type="match status" value="1"/>
</dbReference>
<dbReference type="EMBL" id="CP053708">
    <property type="protein sequence ID" value="QKE91950.1"/>
    <property type="molecule type" value="Genomic_DNA"/>
</dbReference>
<gene>
    <name evidence="6" type="ORF">HN018_19655</name>
</gene>
<dbReference type="Pfam" id="PF00753">
    <property type="entry name" value="Lactamase_B"/>
    <property type="match status" value="1"/>
</dbReference>
<comment type="similarity">
    <text evidence="1">Belongs to the metallo-beta-lactamase superfamily.</text>
</comment>
<dbReference type="InterPro" id="IPR036866">
    <property type="entry name" value="RibonucZ/Hydroxyglut_hydro"/>
</dbReference>
<dbReference type="InterPro" id="IPR051013">
    <property type="entry name" value="MBL_superfamily_lactonases"/>
</dbReference>
<name>A0A6M8HUF8_9PROT</name>
<feature type="domain" description="Metallo-beta-lactamase" evidence="5">
    <location>
        <begin position="49"/>
        <end position="251"/>
    </location>
</feature>
<keyword evidence="3 6" id="KW-0378">Hydrolase</keyword>
<evidence type="ECO:0000256" key="3">
    <source>
        <dbReference type="ARBA" id="ARBA00022801"/>
    </source>
</evidence>
<dbReference type="SUPFAM" id="SSF56281">
    <property type="entry name" value="Metallo-hydrolase/oxidoreductase"/>
    <property type="match status" value="1"/>
</dbReference>
<protein>
    <submittedName>
        <fullName evidence="6">MBL fold metallo-hydrolase</fullName>
    </submittedName>
</protein>
<dbReference type="InterPro" id="IPR001279">
    <property type="entry name" value="Metallo-B-lactamas"/>
</dbReference>
<keyword evidence="2" id="KW-0479">Metal-binding</keyword>
<dbReference type="GO" id="GO:0016787">
    <property type="term" value="F:hydrolase activity"/>
    <property type="evidence" value="ECO:0007669"/>
    <property type="project" value="UniProtKB-KW"/>
</dbReference>
<evidence type="ECO:0000256" key="1">
    <source>
        <dbReference type="ARBA" id="ARBA00007749"/>
    </source>
</evidence>
<evidence type="ECO:0000256" key="2">
    <source>
        <dbReference type="ARBA" id="ARBA00022723"/>
    </source>
</evidence>
<keyword evidence="4" id="KW-0862">Zinc</keyword>
<evidence type="ECO:0000259" key="5">
    <source>
        <dbReference type="SMART" id="SM00849"/>
    </source>
</evidence>
<dbReference type="AlphaFoldDB" id="A0A6M8HUF8"/>
<evidence type="ECO:0000313" key="6">
    <source>
        <dbReference type="EMBL" id="QKE91950.1"/>
    </source>
</evidence>
<dbReference type="GO" id="GO:0046872">
    <property type="term" value="F:metal ion binding"/>
    <property type="evidence" value="ECO:0007669"/>
    <property type="project" value="UniProtKB-KW"/>
</dbReference>
<sequence length="274" mass="29481">MTRRFGHFETHLLRDGVFSAPADVLTHVDGEASRRQAIERLGKPEIQIDVNCFLLRSADGITLIDTGAGTIWGPTFGQSRLAMSELGIEPALVDRVLLTHLHADHALGLFDGDAAFFPNAEIWVPDVDLAYFTDASALEATPEAGRSPFAIASQLRQLYGNRIRAIGAGPVLDGIEAWSLPGHTPGHTGYLLHDPVRSLMTWADTLHLAEIQPGDPATGLAFDLDPATAARTRLSLLEQAADAGWVVAGSHITGFNRVERAGNAFRIVPDENPA</sequence>
<dbReference type="PANTHER" id="PTHR42978">
    <property type="entry name" value="QUORUM-QUENCHING LACTONASE YTNP-RELATED-RELATED"/>
    <property type="match status" value="1"/>
</dbReference>
<reference evidence="6 7" key="1">
    <citation type="journal article" date="2014" name="World J. Microbiol. Biotechnol.">
        <title>Biodiversity and physiological characteristics of Antarctic and Arctic lichens-associated bacteria.</title>
        <authorList>
            <person name="Lee Y.M."/>
            <person name="Kim E.H."/>
            <person name="Lee H.K."/>
            <person name="Hong S.G."/>
        </authorList>
    </citation>
    <scope>NUCLEOTIDE SEQUENCE [LARGE SCALE GENOMIC DNA]</scope>
    <source>
        <strain evidence="6 7">PAMC 26569</strain>
    </source>
</reference>
<evidence type="ECO:0000256" key="4">
    <source>
        <dbReference type="ARBA" id="ARBA00022833"/>
    </source>
</evidence>
<dbReference type="RefSeq" id="WP_171833632.1">
    <property type="nucleotide sequence ID" value="NZ_CP053708.1"/>
</dbReference>
<evidence type="ECO:0000313" key="7">
    <source>
        <dbReference type="Proteomes" id="UP000500767"/>
    </source>
</evidence>
<proteinExistence type="inferred from homology"/>
<keyword evidence="7" id="KW-1185">Reference proteome</keyword>
<dbReference type="SMART" id="SM00849">
    <property type="entry name" value="Lactamase_B"/>
    <property type="match status" value="1"/>
</dbReference>
<dbReference type="PANTHER" id="PTHR42978:SF6">
    <property type="entry name" value="QUORUM-QUENCHING LACTONASE YTNP-RELATED"/>
    <property type="match status" value="1"/>
</dbReference>
<organism evidence="6 7">
    <name type="scientific">Lichenicola cladoniae</name>
    <dbReference type="NCBI Taxonomy" id="1484109"/>
    <lineage>
        <taxon>Bacteria</taxon>
        <taxon>Pseudomonadati</taxon>
        <taxon>Pseudomonadota</taxon>
        <taxon>Alphaproteobacteria</taxon>
        <taxon>Acetobacterales</taxon>
        <taxon>Acetobacteraceae</taxon>
        <taxon>Lichenicola</taxon>
    </lineage>
</organism>